<evidence type="ECO:0000256" key="12">
    <source>
        <dbReference type="ARBA" id="ARBA00025078"/>
    </source>
</evidence>
<dbReference type="GO" id="GO:0009306">
    <property type="term" value="P:protein secretion"/>
    <property type="evidence" value="ECO:0007669"/>
    <property type="project" value="InterPro"/>
</dbReference>
<comment type="similarity">
    <text evidence="2 13">Belongs to the type III secretion exporter family.</text>
</comment>
<dbReference type="PANTHER" id="PTHR30531">
    <property type="entry name" value="FLAGELLAR BIOSYNTHETIC PROTEIN FLHB"/>
    <property type="match status" value="1"/>
</dbReference>
<dbReference type="GO" id="GO:0005886">
    <property type="term" value="C:plasma membrane"/>
    <property type="evidence" value="ECO:0007669"/>
    <property type="project" value="UniProtKB-SubCell"/>
</dbReference>
<name>A0A0B5FSG1_9BACT</name>
<keyword evidence="15" id="KW-0282">Flagellum</keyword>
<evidence type="ECO:0000256" key="6">
    <source>
        <dbReference type="ARBA" id="ARBA00022692"/>
    </source>
</evidence>
<protein>
    <recommendedName>
        <fullName evidence="3 13">Flagellar biosynthetic protein FlhB</fullName>
    </recommendedName>
</protein>
<dbReference type="EMBL" id="CP010311">
    <property type="protein sequence ID" value="AJF07584.1"/>
    <property type="molecule type" value="Genomic_DNA"/>
</dbReference>
<organism evidence="15 16">
    <name type="scientific">Geoalkalibacter subterraneus</name>
    <dbReference type="NCBI Taxonomy" id="483547"/>
    <lineage>
        <taxon>Bacteria</taxon>
        <taxon>Pseudomonadati</taxon>
        <taxon>Thermodesulfobacteriota</taxon>
        <taxon>Desulfuromonadia</taxon>
        <taxon>Desulfuromonadales</taxon>
        <taxon>Geoalkalibacteraceae</taxon>
        <taxon>Geoalkalibacter</taxon>
    </lineage>
</organism>
<evidence type="ECO:0000256" key="1">
    <source>
        <dbReference type="ARBA" id="ARBA00004651"/>
    </source>
</evidence>
<gene>
    <name evidence="13" type="primary">flhB</name>
    <name evidence="15" type="ORF">GSUB_14925</name>
</gene>
<dbReference type="InterPro" id="IPR006135">
    <property type="entry name" value="T3SS_substrate_exporter"/>
</dbReference>
<dbReference type="GO" id="GO:0044780">
    <property type="term" value="P:bacterial-type flagellum assembly"/>
    <property type="evidence" value="ECO:0007669"/>
    <property type="project" value="InterPro"/>
</dbReference>
<dbReference type="OrthoDB" id="9807950at2"/>
<feature type="region of interest" description="Disordered" evidence="14">
    <location>
        <begin position="1"/>
        <end position="25"/>
    </location>
</feature>
<evidence type="ECO:0000256" key="7">
    <source>
        <dbReference type="ARBA" id="ARBA00022795"/>
    </source>
</evidence>
<keyword evidence="15" id="KW-0966">Cell projection</keyword>
<feature type="transmembrane region" description="Helical" evidence="13">
    <location>
        <begin position="90"/>
        <end position="118"/>
    </location>
</feature>
<evidence type="ECO:0000313" key="16">
    <source>
        <dbReference type="Proteomes" id="UP000035036"/>
    </source>
</evidence>
<dbReference type="Pfam" id="PF01312">
    <property type="entry name" value="Bac_export_2"/>
    <property type="match status" value="1"/>
</dbReference>
<dbReference type="HOGENOM" id="CLU_041013_1_2_7"/>
<keyword evidence="8 13" id="KW-0653">Protein transport</keyword>
<dbReference type="InterPro" id="IPR029025">
    <property type="entry name" value="T3SS_substrate_exporter_C"/>
</dbReference>
<feature type="transmembrane region" description="Helical" evidence="13">
    <location>
        <begin position="33"/>
        <end position="50"/>
    </location>
</feature>
<proteinExistence type="inferred from homology"/>
<evidence type="ECO:0000256" key="8">
    <source>
        <dbReference type="ARBA" id="ARBA00022927"/>
    </source>
</evidence>
<dbReference type="Proteomes" id="UP000035036">
    <property type="component" value="Chromosome"/>
</dbReference>
<evidence type="ECO:0000256" key="9">
    <source>
        <dbReference type="ARBA" id="ARBA00022989"/>
    </source>
</evidence>
<evidence type="ECO:0000256" key="10">
    <source>
        <dbReference type="ARBA" id="ARBA00023136"/>
    </source>
</evidence>
<comment type="subcellular location">
    <subcellularLocation>
        <location evidence="1">Cell membrane</location>
        <topology evidence="1">Multi-pass membrane protein</topology>
    </subcellularLocation>
</comment>
<keyword evidence="16" id="KW-1185">Reference proteome</keyword>
<evidence type="ECO:0000256" key="11">
    <source>
        <dbReference type="ARBA" id="ARBA00023225"/>
    </source>
</evidence>
<feature type="compositionally biased region" description="Basic and acidic residues" evidence="14">
    <location>
        <begin position="7"/>
        <end position="25"/>
    </location>
</feature>
<dbReference type="KEGG" id="gsb:GSUB_14925"/>
<dbReference type="PANTHER" id="PTHR30531:SF12">
    <property type="entry name" value="FLAGELLAR BIOSYNTHETIC PROTEIN FLHB"/>
    <property type="match status" value="1"/>
</dbReference>
<dbReference type="Gene3D" id="3.40.1690.10">
    <property type="entry name" value="secretion proteins EscU"/>
    <property type="match status" value="1"/>
</dbReference>
<feature type="transmembrane region" description="Helical" evidence="13">
    <location>
        <begin position="144"/>
        <end position="166"/>
    </location>
</feature>
<dbReference type="STRING" id="483547.GSUB_14925"/>
<keyword evidence="6 13" id="KW-0812">Transmembrane</keyword>
<keyword evidence="15" id="KW-0969">Cilium</keyword>
<evidence type="ECO:0000256" key="3">
    <source>
        <dbReference type="ARBA" id="ARBA00021622"/>
    </source>
</evidence>
<dbReference type="FunFam" id="3.40.1690.10:FF:000001">
    <property type="entry name" value="Flagellar biosynthetic protein FlhB"/>
    <property type="match status" value="1"/>
</dbReference>
<dbReference type="SUPFAM" id="SSF160544">
    <property type="entry name" value="EscU C-terminal domain-like"/>
    <property type="match status" value="1"/>
</dbReference>
<evidence type="ECO:0000256" key="13">
    <source>
        <dbReference type="RuleBase" id="RU364091"/>
    </source>
</evidence>
<sequence length="355" mass="40376">MAEDAGGQEKTEKATAKRREDFRKKGEVAQSREVNTALLMTTAMILWFFYAPPFWRSLNEILATIWRRSAEFEVTPSSVMMLMTMLMQKIALMLAPLFLLALVMGFVASIAQIGWLFTLKPMEPKLSKINPISGMKKFVSKRMIIDLLKSLAKVLLVGFVAYRTVAGEFENSMYLMDMELVETINFIAYVAFWILVKTCFILILLAVIDYAFTRYEMEEKMKMTKQETKEEHKETEGDPHIKSKIRSIQMQMARKRMMAEVPTADVVVTNPTHLSVALSYKRGEMDAPVVVAKGADAVAMKIREIATENNVPLVENVPVARALYEVELGQPIPEEMFRAVAEILAYVYSLKGRKQ</sequence>
<comment type="function">
    <text evidence="12 13">Required for formation of the rod structure in the basal body of the flagellar apparatus. Together with FliI and FliH, may constitute the export apparatus of flagellin.</text>
</comment>
<evidence type="ECO:0000256" key="2">
    <source>
        <dbReference type="ARBA" id="ARBA00010690"/>
    </source>
</evidence>
<dbReference type="AlphaFoldDB" id="A0A0B5FSG1"/>
<keyword evidence="10 13" id="KW-0472">Membrane</keyword>
<keyword evidence="11 13" id="KW-1006">Bacterial flagellum protein export</keyword>
<dbReference type="RefSeq" id="WP_040201514.1">
    <property type="nucleotide sequence ID" value="NZ_CP010311.1"/>
</dbReference>
<evidence type="ECO:0000256" key="4">
    <source>
        <dbReference type="ARBA" id="ARBA00022448"/>
    </source>
</evidence>
<keyword evidence="9 13" id="KW-1133">Transmembrane helix</keyword>
<dbReference type="PRINTS" id="PR00950">
    <property type="entry name" value="TYPE3IMSPROT"/>
</dbReference>
<accession>A0A0B5FSG1</accession>
<dbReference type="NCBIfam" id="TIGR00328">
    <property type="entry name" value="flhB"/>
    <property type="match status" value="1"/>
</dbReference>
<dbReference type="Gene3D" id="6.10.250.2080">
    <property type="match status" value="1"/>
</dbReference>
<keyword evidence="7 13" id="KW-1005">Bacterial flagellum biogenesis</keyword>
<keyword evidence="5 13" id="KW-1003">Cell membrane</keyword>
<reference evidence="15 16" key="1">
    <citation type="journal article" date="2015" name="Genome Announc.">
        <title>Genomes of Geoalkalibacter ferrihydriticus Z-0531T and Geoalkalibacter subterraneus Red1T, Two Haloalkaliphilic Metal-Reducing Deltaproteobacteria.</title>
        <authorList>
            <person name="Badalamenti J.P."/>
            <person name="Krajmalnik-Brown R."/>
            <person name="Torres C.I."/>
            <person name="Bond D.R."/>
        </authorList>
    </citation>
    <scope>NUCLEOTIDE SEQUENCE [LARGE SCALE GENOMIC DNA]</scope>
    <source>
        <strain evidence="15 16">Red1</strain>
    </source>
</reference>
<evidence type="ECO:0000256" key="5">
    <source>
        <dbReference type="ARBA" id="ARBA00022475"/>
    </source>
</evidence>
<dbReference type="InterPro" id="IPR006136">
    <property type="entry name" value="FlhB"/>
</dbReference>
<evidence type="ECO:0000256" key="14">
    <source>
        <dbReference type="SAM" id="MobiDB-lite"/>
    </source>
</evidence>
<evidence type="ECO:0000313" key="15">
    <source>
        <dbReference type="EMBL" id="AJF07584.1"/>
    </source>
</evidence>
<feature type="transmembrane region" description="Helical" evidence="13">
    <location>
        <begin position="186"/>
        <end position="212"/>
    </location>
</feature>
<keyword evidence="4 13" id="KW-0813">Transport</keyword>